<dbReference type="EMBL" id="JBHLUU010000027">
    <property type="protein sequence ID" value="MFC0475521.1"/>
    <property type="molecule type" value="Genomic_DNA"/>
</dbReference>
<gene>
    <name evidence="1" type="ORF">ACFFHF_09695</name>
</gene>
<dbReference type="Proteomes" id="UP001589738">
    <property type="component" value="Unassembled WGS sequence"/>
</dbReference>
<evidence type="ECO:0000313" key="2">
    <source>
        <dbReference type="Proteomes" id="UP001589738"/>
    </source>
</evidence>
<proteinExistence type="predicted"/>
<evidence type="ECO:0000313" key="1">
    <source>
        <dbReference type="EMBL" id="MFC0475521.1"/>
    </source>
</evidence>
<keyword evidence="2" id="KW-1185">Reference proteome</keyword>
<protein>
    <submittedName>
        <fullName evidence="1">Uncharacterized protein</fullName>
    </submittedName>
</protein>
<comment type="caution">
    <text evidence="1">The sequence shown here is derived from an EMBL/GenBank/DDBJ whole genome shotgun (WGS) entry which is preliminary data.</text>
</comment>
<reference evidence="1 2" key="1">
    <citation type="submission" date="2024-09" db="EMBL/GenBank/DDBJ databases">
        <authorList>
            <person name="Sun Q."/>
            <person name="Mori K."/>
        </authorList>
    </citation>
    <scope>NUCLEOTIDE SEQUENCE [LARGE SCALE GENOMIC DNA]</scope>
    <source>
        <strain evidence="1 2">CGMCC 1.9126</strain>
    </source>
</reference>
<name>A0ABV6KQC5_9BACI</name>
<accession>A0ABV6KQC5</accession>
<organism evidence="1 2">
    <name type="scientific">Robertmurraya beringensis</name>
    <dbReference type="NCBI Taxonomy" id="641660"/>
    <lineage>
        <taxon>Bacteria</taxon>
        <taxon>Bacillati</taxon>
        <taxon>Bacillota</taxon>
        <taxon>Bacilli</taxon>
        <taxon>Bacillales</taxon>
        <taxon>Bacillaceae</taxon>
        <taxon>Robertmurraya</taxon>
    </lineage>
</organism>
<sequence length="70" mass="8567">MTKDEFFSILFIRFKDGFFYFQLWIKQLSGFEIRFEFFFDKDIIHHIGQFSVWERELELMAVSAKLSVES</sequence>
<dbReference type="RefSeq" id="WP_340903772.1">
    <property type="nucleotide sequence ID" value="NZ_JBHLUU010000027.1"/>
</dbReference>